<dbReference type="Proteomes" id="UP000799537">
    <property type="component" value="Unassembled WGS sequence"/>
</dbReference>
<dbReference type="RefSeq" id="XP_033674407.1">
    <property type="nucleotide sequence ID" value="XM_033803351.1"/>
</dbReference>
<name>A0A6A6D531_ZASCE</name>
<organism evidence="1 2">
    <name type="scientific">Zasmidium cellare ATCC 36951</name>
    <dbReference type="NCBI Taxonomy" id="1080233"/>
    <lineage>
        <taxon>Eukaryota</taxon>
        <taxon>Fungi</taxon>
        <taxon>Dikarya</taxon>
        <taxon>Ascomycota</taxon>
        <taxon>Pezizomycotina</taxon>
        <taxon>Dothideomycetes</taxon>
        <taxon>Dothideomycetidae</taxon>
        <taxon>Mycosphaerellales</taxon>
        <taxon>Mycosphaerellaceae</taxon>
        <taxon>Zasmidium</taxon>
    </lineage>
</organism>
<protein>
    <submittedName>
        <fullName evidence="1">Uncharacterized protein</fullName>
    </submittedName>
</protein>
<evidence type="ECO:0000313" key="2">
    <source>
        <dbReference type="Proteomes" id="UP000799537"/>
    </source>
</evidence>
<evidence type="ECO:0000313" key="1">
    <source>
        <dbReference type="EMBL" id="KAF2173518.1"/>
    </source>
</evidence>
<accession>A0A6A6D531</accession>
<reference evidence="1" key="1">
    <citation type="journal article" date="2020" name="Stud. Mycol.">
        <title>101 Dothideomycetes genomes: a test case for predicting lifestyles and emergence of pathogens.</title>
        <authorList>
            <person name="Haridas S."/>
            <person name="Albert R."/>
            <person name="Binder M."/>
            <person name="Bloem J."/>
            <person name="Labutti K."/>
            <person name="Salamov A."/>
            <person name="Andreopoulos B."/>
            <person name="Baker S."/>
            <person name="Barry K."/>
            <person name="Bills G."/>
            <person name="Bluhm B."/>
            <person name="Cannon C."/>
            <person name="Castanera R."/>
            <person name="Culley D."/>
            <person name="Daum C."/>
            <person name="Ezra D."/>
            <person name="Gonzalez J."/>
            <person name="Henrissat B."/>
            <person name="Kuo A."/>
            <person name="Liang C."/>
            <person name="Lipzen A."/>
            <person name="Lutzoni F."/>
            <person name="Magnuson J."/>
            <person name="Mondo S."/>
            <person name="Nolan M."/>
            <person name="Ohm R."/>
            <person name="Pangilinan J."/>
            <person name="Park H.-J."/>
            <person name="Ramirez L."/>
            <person name="Alfaro M."/>
            <person name="Sun H."/>
            <person name="Tritt A."/>
            <person name="Yoshinaga Y."/>
            <person name="Zwiers L.-H."/>
            <person name="Turgeon B."/>
            <person name="Goodwin S."/>
            <person name="Spatafora J."/>
            <person name="Crous P."/>
            <person name="Grigoriev I."/>
        </authorList>
    </citation>
    <scope>NUCLEOTIDE SEQUENCE</scope>
    <source>
        <strain evidence="1">ATCC 36951</strain>
    </source>
</reference>
<dbReference type="EMBL" id="ML993579">
    <property type="protein sequence ID" value="KAF2173518.1"/>
    <property type="molecule type" value="Genomic_DNA"/>
</dbReference>
<gene>
    <name evidence="1" type="ORF">M409DRAFT_15798</name>
</gene>
<proteinExistence type="predicted"/>
<sequence length="122" mass="13114">MTPTIKTTSASGLREQIFANLKTCFPTQHQDFEIITADKSGRKTAWVIDTAAATTAVMKGPPCTTSEEALEGLLEATSVLVGQTLGNVFMEFHVVPSEMVGEGFVREDVKSKPEMGSASFVE</sequence>
<dbReference type="AlphaFoldDB" id="A0A6A6D531"/>
<keyword evidence="2" id="KW-1185">Reference proteome</keyword>
<dbReference type="GeneID" id="54556623"/>